<dbReference type="AlphaFoldDB" id="A0A915DJC1"/>
<accession>A0A915DJC1</accession>
<evidence type="ECO:0000313" key="3">
    <source>
        <dbReference type="WBParaSite" id="jg20648"/>
    </source>
</evidence>
<evidence type="ECO:0000256" key="1">
    <source>
        <dbReference type="SAM" id="MobiDB-lite"/>
    </source>
</evidence>
<dbReference type="Proteomes" id="UP000887574">
    <property type="component" value="Unplaced"/>
</dbReference>
<feature type="region of interest" description="Disordered" evidence="1">
    <location>
        <begin position="1"/>
        <end position="21"/>
    </location>
</feature>
<proteinExistence type="predicted"/>
<sequence>MEDSPATKRAKGSRKEKFDEEYDQVAEWDSKQFGCFFDDKIKNEKPSSEVVYKQDGYHMKLHKDTSPPSQQQMNEALPKFTVTSGQPTNLMDDQFFINFLESFRKLAIDAEEAEVKKQAKDFLPSRNTISKRIDIKLNQVEASVVEKLQGLKLTGGGITVDFANKNVDYFAVTAHFIDNTCNCWIKSCSSWLYAAMICHIFVTTDEGSNVSYIGVENHFPYLCHVGATIAKHATGPYKNSSLMLAMKEACEEVELSLHLIENGSNHRLCPENEQALALIKLAKKPFISDYLNLLLPIVKMVLALQFKMDGRHGRSCAGIFHSKIGDLSDEWLTRISGKLNNNVVVCAAFLNSFTHAQLQSVCAEINGWNYEQV</sequence>
<evidence type="ECO:0000313" key="2">
    <source>
        <dbReference type="Proteomes" id="UP000887574"/>
    </source>
</evidence>
<reference evidence="3" key="1">
    <citation type="submission" date="2022-11" db="UniProtKB">
        <authorList>
            <consortium name="WormBaseParasite"/>
        </authorList>
    </citation>
    <scope>IDENTIFICATION</scope>
</reference>
<organism evidence="2 3">
    <name type="scientific">Ditylenchus dipsaci</name>
    <dbReference type="NCBI Taxonomy" id="166011"/>
    <lineage>
        <taxon>Eukaryota</taxon>
        <taxon>Metazoa</taxon>
        <taxon>Ecdysozoa</taxon>
        <taxon>Nematoda</taxon>
        <taxon>Chromadorea</taxon>
        <taxon>Rhabditida</taxon>
        <taxon>Tylenchina</taxon>
        <taxon>Tylenchomorpha</taxon>
        <taxon>Sphaerularioidea</taxon>
        <taxon>Anguinidae</taxon>
        <taxon>Anguininae</taxon>
        <taxon>Ditylenchus</taxon>
    </lineage>
</organism>
<keyword evidence="2" id="KW-1185">Reference proteome</keyword>
<name>A0A915DJC1_9BILA</name>
<protein>
    <submittedName>
        <fullName evidence="3">RNase H type-1 domain-containing protein</fullName>
    </submittedName>
</protein>
<dbReference type="WBParaSite" id="jg20648">
    <property type="protein sequence ID" value="jg20648"/>
    <property type="gene ID" value="jg20648"/>
</dbReference>